<dbReference type="PROSITE" id="PS51456">
    <property type="entry name" value="MYOSIN_MOTOR"/>
    <property type="match status" value="1"/>
</dbReference>
<reference evidence="15" key="1">
    <citation type="journal article" date="2023" name="G3 (Bethesda)">
        <title>Whole genome assembly and annotation of the endangered Caribbean coral Acropora cervicornis.</title>
        <authorList>
            <person name="Selwyn J.D."/>
            <person name="Vollmer S.V."/>
        </authorList>
    </citation>
    <scope>NUCLEOTIDE SEQUENCE</scope>
    <source>
        <strain evidence="15">K2</strain>
    </source>
</reference>
<keyword evidence="6 11" id="KW-0067">ATP-binding</keyword>
<feature type="region of interest" description="Actin-binding" evidence="11">
    <location>
        <begin position="549"/>
        <end position="571"/>
    </location>
</feature>
<dbReference type="InterPro" id="IPR052409">
    <property type="entry name" value="Myosin-III_kinase_activity"/>
</dbReference>
<feature type="compositionally biased region" description="Basic and acidic residues" evidence="12">
    <location>
        <begin position="732"/>
        <end position="742"/>
    </location>
</feature>
<dbReference type="GO" id="GO:0003779">
    <property type="term" value="F:actin binding"/>
    <property type="evidence" value="ECO:0007669"/>
    <property type="project" value="UniProtKB-KW"/>
</dbReference>
<feature type="region of interest" description="Disordered" evidence="12">
    <location>
        <begin position="731"/>
        <end position="814"/>
    </location>
</feature>
<dbReference type="GO" id="GO:0006355">
    <property type="term" value="P:regulation of DNA-templated transcription"/>
    <property type="evidence" value="ECO:0007669"/>
    <property type="project" value="InterPro"/>
</dbReference>
<feature type="compositionally biased region" description="Low complexity" evidence="12">
    <location>
        <begin position="774"/>
        <end position="797"/>
    </location>
</feature>
<dbReference type="SUPFAM" id="SSF49879">
    <property type="entry name" value="SMAD/FHA domain"/>
    <property type="match status" value="1"/>
</dbReference>
<dbReference type="Proteomes" id="UP001249851">
    <property type="component" value="Unassembled WGS sequence"/>
</dbReference>
<feature type="domain" description="MH2" evidence="13">
    <location>
        <begin position="754"/>
        <end position="959"/>
    </location>
</feature>
<evidence type="ECO:0000256" key="8">
    <source>
        <dbReference type="ARBA" id="ARBA00023175"/>
    </source>
</evidence>
<dbReference type="GO" id="GO:0016459">
    <property type="term" value="C:myosin complex"/>
    <property type="evidence" value="ECO:0007669"/>
    <property type="project" value="UniProtKB-KW"/>
</dbReference>
<proteinExistence type="inferred from homology"/>
<keyword evidence="4" id="KW-0677">Repeat</keyword>
<name>A0AAD9QA07_ACRCE</name>
<feature type="region of interest" description="Disordered" evidence="12">
    <location>
        <begin position="1014"/>
        <end position="1109"/>
    </location>
</feature>
<dbReference type="InterPro" id="IPR001132">
    <property type="entry name" value="SMAD_dom_Dwarfin-type"/>
</dbReference>
<dbReference type="GO" id="GO:0030832">
    <property type="term" value="P:regulation of actin filament length"/>
    <property type="evidence" value="ECO:0007669"/>
    <property type="project" value="TreeGrafter"/>
</dbReference>
<dbReference type="Pfam" id="PF00063">
    <property type="entry name" value="Myosin_head"/>
    <property type="match status" value="1"/>
</dbReference>
<evidence type="ECO:0000256" key="6">
    <source>
        <dbReference type="ARBA" id="ARBA00022840"/>
    </source>
</evidence>
<dbReference type="Gene3D" id="3.40.850.10">
    <property type="entry name" value="Kinesin motor domain"/>
    <property type="match status" value="1"/>
</dbReference>
<keyword evidence="3" id="KW-0963">Cytoplasm</keyword>
<evidence type="ECO:0000256" key="10">
    <source>
        <dbReference type="ARBA" id="ARBA00023273"/>
    </source>
</evidence>
<evidence type="ECO:0000259" key="14">
    <source>
        <dbReference type="PROSITE" id="PS51456"/>
    </source>
</evidence>
<comment type="subcellular location">
    <subcellularLocation>
        <location evidence="2">Cell projection</location>
    </subcellularLocation>
    <subcellularLocation>
        <location evidence="1">Cytoplasm</location>
        <location evidence="1">Cytoskeleton</location>
    </subcellularLocation>
</comment>
<dbReference type="Gene3D" id="1.20.120.720">
    <property type="entry name" value="Myosin VI head, motor domain, U50 subdomain"/>
    <property type="match status" value="1"/>
</dbReference>
<evidence type="ECO:0000256" key="11">
    <source>
        <dbReference type="PROSITE-ProRule" id="PRU00782"/>
    </source>
</evidence>
<keyword evidence="16" id="KW-1185">Reference proteome</keyword>
<feature type="compositionally biased region" description="Polar residues" evidence="12">
    <location>
        <begin position="1014"/>
        <end position="1031"/>
    </location>
</feature>
<keyword evidence="7 11" id="KW-0518">Myosin</keyword>
<dbReference type="Pfam" id="PF03166">
    <property type="entry name" value="MH2"/>
    <property type="match status" value="1"/>
</dbReference>
<protein>
    <submittedName>
        <fullName evidence="15">Myosin-IIIb</fullName>
    </submittedName>
</protein>
<dbReference type="Gene3D" id="1.20.58.530">
    <property type="match status" value="1"/>
</dbReference>
<evidence type="ECO:0000313" key="16">
    <source>
        <dbReference type="Proteomes" id="UP001249851"/>
    </source>
</evidence>
<feature type="domain" description="Myosin motor" evidence="14">
    <location>
        <begin position="1"/>
        <end position="671"/>
    </location>
</feature>
<dbReference type="CDD" id="cd00124">
    <property type="entry name" value="MYSc"/>
    <property type="match status" value="1"/>
</dbReference>
<dbReference type="GO" id="GO:0004674">
    <property type="term" value="F:protein serine/threonine kinase activity"/>
    <property type="evidence" value="ECO:0007669"/>
    <property type="project" value="TreeGrafter"/>
</dbReference>
<comment type="caution">
    <text evidence="15">The sequence shown here is derived from an EMBL/GenBank/DDBJ whole genome shotgun (WGS) entry which is preliminary data.</text>
</comment>
<dbReference type="InterPro" id="IPR008984">
    <property type="entry name" value="SMAD_FHA_dom_sf"/>
</dbReference>
<evidence type="ECO:0000256" key="2">
    <source>
        <dbReference type="ARBA" id="ARBA00004316"/>
    </source>
</evidence>
<dbReference type="EMBL" id="JARQWQ010000052">
    <property type="protein sequence ID" value="KAK2557065.1"/>
    <property type="molecule type" value="Genomic_DNA"/>
</dbReference>
<evidence type="ECO:0000313" key="15">
    <source>
        <dbReference type="EMBL" id="KAK2557065.1"/>
    </source>
</evidence>
<accession>A0AAD9QA07</accession>
<evidence type="ECO:0000256" key="3">
    <source>
        <dbReference type="ARBA" id="ARBA00022490"/>
    </source>
</evidence>
<keyword evidence="11" id="KW-0009">Actin-binding</keyword>
<evidence type="ECO:0000256" key="12">
    <source>
        <dbReference type="SAM" id="MobiDB-lite"/>
    </source>
</evidence>
<keyword evidence="10" id="KW-0966">Cell projection</keyword>
<keyword evidence="9" id="KW-0206">Cytoskeleton</keyword>
<gene>
    <name evidence="15" type="ORF">P5673_020926</name>
</gene>
<sequence length="1109" mass="124884">MQAYRKSKADSQMAPHVYRKCQDILRSVHFSSKNQCCVLTGDSASGKTECLKHILQYIVNVSPLSHAGLKRRFSQVQFILEAFGNAVTLNNTNSSRFTSYWELYFSPQGKLSGGRVHLYMLEKSRIIRPLKGGKNFHVFHYLLYGMDADQLMEYNLTSEYSHRYLSYDPSVPTEDKASKQLKSEKYALLISYMEAVGFSAEDIRNTLNCLASVLHIGNVAFASLNSQNNASMVQDPSPVNCAAFLLGVSADELGTALICGAVYHKGERATVRKNTDAAAQGRDNLATALYSRLFSWIIWKVNSFLEENTKEFNRHRFGPVLGLLDVFGSERLEINLLEQLCINTANEQLAHFYSQRIFAWEQAELESEGIRSYEVPFRENKGTVELLLNSPNGVISLLDQECKIVQNTDAAFVKKCDSSHRKHPNYDLAKLSYPAFTIRHFSGQVTYVALGFLGSNRIMLGTCLSECMRGSENQFIRALFKSPISETGSLALLPERMKKASFSMQKGKLKRNPTIRHKVAVVKHLVGKENHRPTRTPFPTTGSQLRASISELMEKIVPCDVHFVRCIKPNGNQSPGQFDMELVLSQVRSLAIVETARSRSLGYPLWLTFEAFVERYGIIVGLHRFVHTRNTMQQQCLKILHRIDFPGGWRMGNTKVFLTHRCHEALNSFLDRMVQFAIVIQKAVRKWQARVLYSRLKSLQVKQSNAVTNFLNRVGQRSEMLFEHISNQVMEETAKQRQRENEVNQLKSPRLSDPNSPSTPSQNTDVPDGFPSLSPRQSFSQQRTSSSASSITDAFSPGATPTRPGGIQSRTSDLSVTSVDSVFSPGVEIVNDEQGDVWATRGSKNAIFVKGQFLSNELIASRGALERDATSKIFAWESFADSVRYHCLQSKKFNPKIEEVIMSSASIYFSFVKDGDDDASTPCWVQLDVVPALQQAKAACDYAREKRNQEKQQVINSLPPILRPKTRKARELAAIEHFQQKIRPRRYIATVKFKRKKWARKEAVLNPFLFGNTKSLSQTDQQEPGPSSSEPMDSLDAASYGPEALMDAFGSSPNAREKEEGTSPQTIELQFQGRKSVLSPTSSKEKPGKKVWARKKFEDRKSEKGGKRS</sequence>
<dbReference type="SUPFAM" id="SSF52540">
    <property type="entry name" value="P-loop containing nucleoside triphosphate hydrolases"/>
    <property type="match status" value="1"/>
</dbReference>
<dbReference type="GO" id="GO:0000146">
    <property type="term" value="F:microfilament motor activity"/>
    <property type="evidence" value="ECO:0007669"/>
    <property type="project" value="TreeGrafter"/>
</dbReference>
<dbReference type="Gene3D" id="2.60.200.10">
    <property type="match status" value="1"/>
</dbReference>
<evidence type="ECO:0000256" key="5">
    <source>
        <dbReference type="ARBA" id="ARBA00022741"/>
    </source>
</evidence>
<dbReference type="InterPro" id="IPR001609">
    <property type="entry name" value="Myosin_head_motor_dom-like"/>
</dbReference>
<evidence type="ECO:0000256" key="9">
    <source>
        <dbReference type="ARBA" id="ARBA00023212"/>
    </source>
</evidence>
<dbReference type="PANTHER" id="PTHR46256:SF3">
    <property type="entry name" value="MYOSIN MOTOR DOMAIN-CONTAINING PROTEIN"/>
    <property type="match status" value="1"/>
</dbReference>
<dbReference type="Gene3D" id="1.20.5.4820">
    <property type="match status" value="1"/>
</dbReference>
<reference evidence="15" key="2">
    <citation type="journal article" date="2023" name="Science">
        <title>Genomic signatures of disease resistance in endangered staghorn corals.</title>
        <authorList>
            <person name="Vollmer S.V."/>
            <person name="Selwyn J.D."/>
            <person name="Despard B.A."/>
            <person name="Roesel C.L."/>
        </authorList>
    </citation>
    <scope>NUCLEOTIDE SEQUENCE</scope>
    <source>
        <strain evidence="15">K2</strain>
    </source>
</reference>
<dbReference type="PROSITE" id="PS51076">
    <property type="entry name" value="MH2"/>
    <property type="match status" value="1"/>
</dbReference>
<evidence type="ECO:0000259" key="13">
    <source>
        <dbReference type="PROSITE" id="PS51076"/>
    </source>
</evidence>
<dbReference type="PANTHER" id="PTHR46256">
    <property type="entry name" value="AGAP011099-PA"/>
    <property type="match status" value="1"/>
</dbReference>
<dbReference type="Gene3D" id="1.10.10.820">
    <property type="match status" value="1"/>
</dbReference>
<dbReference type="PRINTS" id="PR00193">
    <property type="entry name" value="MYOSINHEAVY"/>
</dbReference>
<feature type="compositionally biased region" description="Basic and acidic residues" evidence="12">
    <location>
        <begin position="1095"/>
        <end position="1109"/>
    </location>
</feature>
<dbReference type="GO" id="GO:0042995">
    <property type="term" value="C:cell projection"/>
    <property type="evidence" value="ECO:0007669"/>
    <property type="project" value="UniProtKB-SubCell"/>
</dbReference>
<dbReference type="InterPro" id="IPR027417">
    <property type="entry name" value="P-loop_NTPase"/>
</dbReference>
<keyword evidence="5 11" id="KW-0547">Nucleotide-binding</keyword>
<evidence type="ECO:0000256" key="4">
    <source>
        <dbReference type="ARBA" id="ARBA00022737"/>
    </source>
</evidence>
<feature type="compositionally biased region" description="Polar residues" evidence="12">
    <location>
        <begin position="743"/>
        <end position="765"/>
    </location>
</feature>
<keyword evidence="8 11" id="KW-0505">Motor protein</keyword>
<evidence type="ECO:0000256" key="1">
    <source>
        <dbReference type="ARBA" id="ARBA00004245"/>
    </source>
</evidence>
<dbReference type="GO" id="GO:0005524">
    <property type="term" value="F:ATP binding"/>
    <property type="evidence" value="ECO:0007669"/>
    <property type="project" value="UniProtKB-UniRule"/>
</dbReference>
<dbReference type="AlphaFoldDB" id="A0AAD9QA07"/>
<organism evidence="15 16">
    <name type="scientific">Acropora cervicornis</name>
    <name type="common">Staghorn coral</name>
    <dbReference type="NCBI Taxonomy" id="6130"/>
    <lineage>
        <taxon>Eukaryota</taxon>
        <taxon>Metazoa</taxon>
        <taxon>Cnidaria</taxon>
        <taxon>Anthozoa</taxon>
        <taxon>Hexacorallia</taxon>
        <taxon>Scleractinia</taxon>
        <taxon>Astrocoeniina</taxon>
        <taxon>Acroporidae</taxon>
        <taxon>Acropora</taxon>
    </lineage>
</organism>
<evidence type="ECO:0000256" key="7">
    <source>
        <dbReference type="ARBA" id="ARBA00023123"/>
    </source>
</evidence>
<feature type="binding site" evidence="11">
    <location>
        <begin position="41"/>
        <end position="48"/>
    </location>
    <ligand>
        <name>ATP</name>
        <dbReference type="ChEBI" id="CHEBI:30616"/>
    </ligand>
</feature>
<dbReference type="SMART" id="SM00242">
    <property type="entry name" value="MYSc"/>
    <property type="match status" value="1"/>
</dbReference>
<comment type="similarity">
    <text evidence="11">Belongs to the TRAFAC class myosin-kinesin ATPase superfamily. Myosin family.</text>
</comment>
<dbReference type="InterPro" id="IPR017855">
    <property type="entry name" value="SMAD-like_dom_sf"/>
</dbReference>
<dbReference type="InterPro" id="IPR036961">
    <property type="entry name" value="Kinesin_motor_dom_sf"/>
</dbReference>